<dbReference type="RefSeq" id="WP_142257923.1">
    <property type="nucleotide sequence ID" value="NZ_BMPV01000004.1"/>
</dbReference>
<dbReference type="SUPFAM" id="SSF47413">
    <property type="entry name" value="lambda repressor-like DNA-binding domains"/>
    <property type="match status" value="1"/>
</dbReference>
<sequence>MAEQTGTIGPDPWAAFGAVLRMWRERRGLSLRGLAERIRWDHSVIGKWEQGRNAPSADAITALESALETGGELTEAALRAQAMELERLRGEIRRLRSRTLPARTESKEDDDDMERRAAMQILAGLGTTAVVPPSVIQAILTQVNRAIGDRDGYGLDEWERTIWEYSYRGTTGPLGATIQGLAADIVEVGRLLDRSTDPLARAGLLRVSSQLSALLAGELDDVGSHHAAWQAWRTARRAADASGDRDLAVWIRAREATAAYFLGKPVEVVTRLVDEAIGFAKGAPSAGLAKAYEIRAFALGSQGDARGAHAALRGLFEVFDRLPHAVTTNRHLIGFSFTEDHVRWDAAYVSALVDDRRRASQALDAALTIYPPELVHGVANLQYMQSLSLVRDGDVEEGLNHALTSAQGLPVNAARRHIAGQILKALPEKARTLPAAQQLRTITEPTAAVSYPRT</sequence>
<evidence type="ECO:0000259" key="1">
    <source>
        <dbReference type="PROSITE" id="PS50943"/>
    </source>
</evidence>
<dbReference type="PROSITE" id="PS50943">
    <property type="entry name" value="HTH_CROC1"/>
    <property type="match status" value="1"/>
</dbReference>
<dbReference type="InterPro" id="IPR001387">
    <property type="entry name" value="Cro/C1-type_HTH"/>
</dbReference>
<keyword evidence="3" id="KW-1185">Reference proteome</keyword>
<protein>
    <submittedName>
        <fullName evidence="2">Helix-turn-helix protein</fullName>
    </submittedName>
</protein>
<feature type="domain" description="HTH cro/C1-type" evidence="1">
    <location>
        <begin position="20"/>
        <end position="73"/>
    </location>
</feature>
<evidence type="ECO:0000313" key="2">
    <source>
        <dbReference type="EMBL" id="TQM73636.1"/>
    </source>
</evidence>
<dbReference type="Pfam" id="PF13560">
    <property type="entry name" value="HTH_31"/>
    <property type="match status" value="1"/>
</dbReference>
<organism evidence="2 3">
    <name type="scientific">Thermopolyspora flexuosa</name>
    <dbReference type="NCBI Taxonomy" id="103836"/>
    <lineage>
        <taxon>Bacteria</taxon>
        <taxon>Bacillati</taxon>
        <taxon>Actinomycetota</taxon>
        <taxon>Actinomycetes</taxon>
        <taxon>Streptosporangiales</taxon>
        <taxon>Streptosporangiaceae</taxon>
        <taxon>Thermopolyspora</taxon>
    </lineage>
</organism>
<dbReference type="OrthoDB" id="3449038at2"/>
<dbReference type="Proteomes" id="UP000319213">
    <property type="component" value="Unassembled WGS sequence"/>
</dbReference>
<comment type="caution">
    <text evidence="2">The sequence shown here is derived from an EMBL/GenBank/DDBJ whole genome shotgun (WGS) entry which is preliminary data.</text>
</comment>
<dbReference type="AlphaFoldDB" id="A0A543ISS2"/>
<dbReference type="Gene3D" id="1.10.260.40">
    <property type="entry name" value="lambda repressor-like DNA-binding domains"/>
    <property type="match status" value="1"/>
</dbReference>
<accession>A0A543ISS2</accession>
<dbReference type="EMBL" id="VFPQ01000001">
    <property type="protein sequence ID" value="TQM73636.1"/>
    <property type="molecule type" value="Genomic_DNA"/>
</dbReference>
<proteinExistence type="predicted"/>
<reference evidence="2 3" key="1">
    <citation type="submission" date="2019-06" db="EMBL/GenBank/DDBJ databases">
        <title>Sequencing the genomes of 1000 actinobacteria strains.</title>
        <authorList>
            <person name="Klenk H.-P."/>
        </authorList>
    </citation>
    <scope>NUCLEOTIDE SEQUENCE [LARGE SCALE GENOMIC DNA]</scope>
    <source>
        <strain evidence="2 3">DSM 43186</strain>
    </source>
</reference>
<dbReference type="CDD" id="cd00093">
    <property type="entry name" value="HTH_XRE"/>
    <property type="match status" value="1"/>
</dbReference>
<dbReference type="GO" id="GO:0003677">
    <property type="term" value="F:DNA binding"/>
    <property type="evidence" value="ECO:0007669"/>
    <property type="project" value="InterPro"/>
</dbReference>
<name>A0A543ISS2_9ACTN</name>
<gene>
    <name evidence="2" type="ORF">FHX40_0288</name>
</gene>
<evidence type="ECO:0000313" key="3">
    <source>
        <dbReference type="Proteomes" id="UP000319213"/>
    </source>
</evidence>
<dbReference type="SMART" id="SM00530">
    <property type="entry name" value="HTH_XRE"/>
    <property type="match status" value="1"/>
</dbReference>
<dbReference type="InterPro" id="IPR010982">
    <property type="entry name" value="Lambda_DNA-bd_dom_sf"/>
</dbReference>